<evidence type="ECO:0000256" key="37">
    <source>
        <dbReference type="ARBA" id="ARBA00073317"/>
    </source>
</evidence>
<organism evidence="39 40">
    <name type="scientific">Chrysochloris asiatica</name>
    <name type="common">Cape golden mole</name>
    <dbReference type="NCBI Taxonomy" id="185453"/>
    <lineage>
        <taxon>Eukaryota</taxon>
        <taxon>Metazoa</taxon>
        <taxon>Chordata</taxon>
        <taxon>Craniata</taxon>
        <taxon>Vertebrata</taxon>
        <taxon>Euteleostomi</taxon>
        <taxon>Mammalia</taxon>
        <taxon>Eutheria</taxon>
        <taxon>Afrotheria</taxon>
        <taxon>Chrysochloridae</taxon>
        <taxon>Chrysochlorinae</taxon>
        <taxon>Chrysochloris</taxon>
    </lineage>
</organism>
<feature type="region of interest" description="Disordered" evidence="38">
    <location>
        <begin position="1039"/>
        <end position="1071"/>
    </location>
</feature>
<feature type="compositionally biased region" description="Acidic residues" evidence="38">
    <location>
        <begin position="1039"/>
        <end position="1064"/>
    </location>
</feature>
<keyword evidence="15" id="KW-0539">Nucleus</keyword>
<comment type="catalytic activity">
    <reaction evidence="20">
        <text>CDP + GTP = CTP + GDP</text>
        <dbReference type="Rhea" id="RHEA:79859"/>
        <dbReference type="ChEBI" id="CHEBI:37563"/>
        <dbReference type="ChEBI" id="CHEBI:37565"/>
        <dbReference type="ChEBI" id="CHEBI:58069"/>
        <dbReference type="ChEBI" id="CHEBI:58189"/>
    </reaction>
</comment>
<accession>A0A9B0T5N2</accession>
<comment type="catalytic activity">
    <reaction evidence="26">
        <text>dCMP + ATP = dCDP + ADP</text>
        <dbReference type="Rhea" id="RHEA:25094"/>
        <dbReference type="ChEBI" id="CHEBI:30616"/>
        <dbReference type="ChEBI" id="CHEBI:57566"/>
        <dbReference type="ChEBI" id="CHEBI:58593"/>
        <dbReference type="ChEBI" id="CHEBI:456216"/>
    </reaction>
</comment>
<comment type="catalytic activity">
    <reaction evidence="18">
        <text>dCDP + GTP = dCTP + GDP</text>
        <dbReference type="Rhea" id="RHEA:79875"/>
        <dbReference type="ChEBI" id="CHEBI:37565"/>
        <dbReference type="ChEBI" id="CHEBI:58189"/>
        <dbReference type="ChEBI" id="CHEBI:58593"/>
        <dbReference type="ChEBI" id="CHEBI:61481"/>
    </reaction>
</comment>
<keyword evidence="14" id="KW-0546">Nucleotide metabolism</keyword>
<dbReference type="SUPFAM" id="SSF52540">
    <property type="entry name" value="P-loop containing nucleoside triphosphate hydrolases"/>
    <property type="match status" value="4"/>
</dbReference>
<dbReference type="RefSeq" id="XP_006840051.1">
    <property type="nucleotide sequence ID" value="XM_006839988.1"/>
</dbReference>
<evidence type="ECO:0000256" key="31">
    <source>
        <dbReference type="ARBA" id="ARBA00048564"/>
    </source>
</evidence>
<keyword evidence="12" id="KW-0175">Coiled coil</keyword>
<evidence type="ECO:0000256" key="13">
    <source>
        <dbReference type="ARBA" id="ARBA00023069"/>
    </source>
</evidence>
<evidence type="ECO:0000256" key="4">
    <source>
        <dbReference type="ARBA" id="ARBA00007220"/>
    </source>
</evidence>
<dbReference type="PANTHER" id="PTHR23359">
    <property type="entry name" value="NUCLEOTIDE KINASE"/>
    <property type="match status" value="1"/>
</dbReference>
<name>A0A9B0T5N2_CHRAS</name>
<keyword evidence="6" id="KW-0963">Cytoplasm</keyword>
<feature type="region of interest" description="Disordered" evidence="38">
    <location>
        <begin position="869"/>
        <end position="929"/>
    </location>
</feature>
<dbReference type="Proteomes" id="UP000504623">
    <property type="component" value="Unplaced"/>
</dbReference>
<dbReference type="CDD" id="cd01428">
    <property type="entry name" value="ADK"/>
    <property type="match status" value="2"/>
</dbReference>
<comment type="catalytic activity">
    <reaction evidence="34">
        <text>dAMP + ATP = dADP + ADP</text>
        <dbReference type="Rhea" id="RHEA:23100"/>
        <dbReference type="ChEBI" id="CHEBI:30616"/>
        <dbReference type="ChEBI" id="CHEBI:57667"/>
        <dbReference type="ChEBI" id="CHEBI:58245"/>
        <dbReference type="ChEBI" id="CHEBI:456216"/>
    </reaction>
</comment>
<feature type="compositionally biased region" description="Acidic residues" evidence="38">
    <location>
        <begin position="872"/>
        <end position="887"/>
    </location>
</feature>
<feature type="region of interest" description="Disordered" evidence="38">
    <location>
        <begin position="561"/>
        <end position="615"/>
    </location>
</feature>
<dbReference type="GeneID" id="102841933"/>
<feature type="compositionally biased region" description="Pro residues" evidence="38">
    <location>
        <begin position="588"/>
        <end position="599"/>
    </location>
</feature>
<evidence type="ECO:0000256" key="27">
    <source>
        <dbReference type="ARBA" id="ARBA00047845"/>
    </source>
</evidence>
<evidence type="ECO:0000256" key="23">
    <source>
        <dbReference type="ARBA" id="ARBA00047390"/>
    </source>
</evidence>
<keyword evidence="13" id="KW-0969">Cilium</keyword>
<dbReference type="GO" id="GO:0005737">
    <property type="term" value="C:cytoplasm"/>
    <property type="evidence" value="ECO:0007669"/>
    <property type="project" value="UniProtKB-SubCell"/>
</dbReference>
<evidence type="ECO:0000256" key="1">
    <source>
        <dbReference type="ARBA" id="ARBA00004123"/>
    </source>
</evidence>
<comment type="catalytic activity">
    <reaction evidence="29">
        <text>dTDP + ATP = dTTP + ADP</text>
        <dbReference type="Rhea" id="RHEA:27682"/>
        <dbReference type="ChEBI" id="CHEBI:30616"/>
        <dbReference type="ChEBI" id="CHEBI:37568"/>
        <dbReference type="ChEBI" id="CHEBI:58369"/>
        <dbReference type="ChEBI" id="CHEBI:456216"/>
        <dbReference type="EC" id="2.7.4.6"/>
    </reaction>
</comment>
<evidence type="ECO:0000256" key="35">
    <source>
        <dbReference type="ARBA" id="ARBA00049415"/>
    </source>
</evidence>
<keyword evidence="11" id="KW-0282">Flagellum</keyword>
<comment type="catalytic activity">
    <reaction evidence="28">
        <text>GTP + AMP = GDP + ADP</text>
        <dbReference type="Rhea" id="RHEA:29863"/>
        <dbReference type="ChEBI" id="CHEBI:37565"/>
        <dbReference type="ChEBI" id="CHEBI:58189"/>
        <dbReference type="ChEBI" id="CHEBI:456215"/>
        <dbReference type="ChEBI" id="CHEBI:456216"/>
    </reaction>
</comment>
<evidence type="ECO:0000256" key="2">
    <source>
        <dbReference type="ARBA" id="ARBA00004230"/>
    </source>
</evidence>
<comment type="catalytic activity">
    <reaction evidence="24">
        <text>GTP + UDP = UTP + GDP</text>
        <dbReference type="Rhea" id="RHEA:79863"/>
        <dbReference type="ChEBI" id="CHEBI:37565"/>
        <dbReference type="ChEBI" id="CHEBI:46398"/>
        <dbReference type="ChEBI" id="CHEBI:58189"/>
        <dbReference type="ChEBI" id="CHEBI:58223"/>
    </reaction>
</comment>
<comment type="catalytic activity">
    <reaction evidence="35">
        <text>CDP + ATP = CTP + ADP</text>
        <dbReference type="Rhea" id="RHEA:25237"/>
        <dbReference type="ChEBI" id="CHEBI:30616"/>
        <dbReference type="ChEBI" id="CHEBI:37563"/>
        <dbReference type="ChEBI" id="CHEBI:58069"/>
        <dbReference type="ChEBI" id="CHEBI:456216"/>
        <dbReference type="EC" id="2.7.4.6"/>
    </reaction>
</comment>
<dbReference type="InterPro" id="IPR027417">
    <property type="entry name" value="P-loop_NTPase"/>
</dbReference>
<comment type="catalytic activity">
    <reaction evidence="33">
        <text>dGDP + ATP = dGTP + ADP</text>
        <dbReference type="Rhea" id="RHEA:27690"/>
        <dbReference type="ChEBI" id="CHEBI:30616"/>
        <dbReference type="ChEBI" id="CHEBI:58595"/>
        <dbReference type="ChEBI" id="CHEBI:61429"/>
        <dbReference type="ChEBI" id="CHEBI:456216"/>
        <dbReference type="EC" id="2.7.4.6"/>
    </reaction>
</comment>
<evidence type="ECO:0000256" key="19">
    <source>
        <dbReference type="ARBA" id="ARBA00045096"/>
    </source>
</evidence>
<keyword evidence="10" id="KW-0067">ATP-binding</keyword>
<evidence type="ECO:0000256" key="10">
    <source>
        <dbReference type="ARBA" id="ARBA00022840"/>
    </source>
</evidence>
<protein>
    <recommendedName>
        <fullName evidence="37">Adenylate kinase 9</fullName>
        <ecNumber evidence="22">2.7.4.4</ecNumber>
        <ecNumber evidence="5">2.7.4.6</ecNumber>
    </recommendedName>
</protein>
<evidence type="ECO:0000256" key="32">
    <source>
        <dbReference type="ARBA" id="ARBA00048620"/>
    </source>
</evidence>
<feature type="compositionally biased region" description="Acidic residues" evidence="38">
    <location>
        <begin position="199"/>
        <end position="210"/>
    </location>
</feature>
<comment type="catalytic activity">
    <reaction evidence="17">
        <text>dADP + GTP = dATP + GDP</text>
        <dbReference type="Rhea" id="RHEA:79871"/>
        <dbReference type="ChEBI" id="CHEBI:37565"/>
        <dbReference type="ChEBI" id="CHEBI:57667"/>
        <dbReference type="ChEBI" id="CHEBI:58189"/>
        <dbReference type="ChEBI" id="CHEBI:61404"/>
    </reaction>
</comment>
<evidence type="ECO:0000256" key="22">
    <source>
        <dbReference type="ARBA" id="ARBA00047172"/>
    </source>
</evidence>
<evidence type="ECO:0000256" key="29">
    <source>
        <dbReference type="ARBA" id="ARBA00048319"/>
    </source>
</evidence>
<evidence type="ECO:0000256" key="17">
    <source>
        <dbReference type="ARBA" id="ARBA00045073"/>
    </source>
</evidence>
<evidence type="ECO:0000256" key="11">
    <source>
        <dbReference type="ARBA" id="ARBA00022846"/>
    </source>
</evidence>
<evidence type="ECO:0000256" key="21">
    <source>
        <dbReference type="ARBA" id="ARBA00045112"/>
    </source>
</evidence>
<sequence>MTSQEKTEEYPFVDIFNEDEAEKNFLLSKPVCFIIFGKPGIGKTILARLIAQAWKCIRVEALPVLEEQIATGTQTGAMLQALLISGQSVPDELIIKLMLDKLQSPEVSHFGYIITEIPSFSQEVITTLDQLELIKNLNLKPDIIINIKCPDFDLCQRISGQRQHSSTGYIYPRDQWDPEIIESRRKKKKETQKEGKGEEEGEEEEEQEEEEAFIAEMQMVAEILQHLVQRPEDYLENIENLIKLYKELILHPIEEMMAEHNSQYLIELDGNKPPEELFLMVMERLKYLNLRRAAVLTKLQSAEEEINDVMENDELFRTLASYKLIAPRYRWHRSRWGRTCPVTLKEGNISSGVPDCSVSFLGKMYCLSSEEALKTFSLNPRPYLLPPMPVPPCKVFIFGPQSSGKTTLSSLLAEKYKGKVVDYAKLVQPRFDQALEKLIGNNIAEITETSIKVVQEKLLVELQNKRQAAYLLREFQQEFETKEHEDLQVEAFKSLDKFPASVDGDDSQEPLRQSSLEDTEGVKMKSEKGSHNQRVKSDKEGNTLNCLLFYKTQQRFQTVKEKCDGTAGGCSRNSRLEPTRRPRWQPQQQPPSEPTPPPGTAIKEENHASDIPQLPRGPIINYRWELEERKPNPLREANFQKLSLGTHVKILHHLCDYQLDAYDVFDLLKGLDADSLRVEPLSEDNSGALYWYFYGTRMYKEDPVQGKSNGELSLSKETSIEDLVEEVTANHPEVVAMVEEAIQMTKNMNFEHPYEKHAEILEEVLKEVTKENKNRFPGAQKHGGWIVDNCPLTRDLWLALVEKGILPDLIIFLSDSETHENLNYNLSTGIPASQSGKDQDYSEKAAEEALEMEEENRRMLEAMNMKAKAAEEAEQEAEEELDTEGSEFPEGSEAPEISEEARASLLPEESDVLSEIPETEPESVPEPIEDTTVEAEIPKDSKEGLETEKLSETVMLPEYPEDAYPEVPEMEPLKEKIKQYVLSWKQLEATLNDLTFIQILNLEIAGKTPEELLQKVVETMEKPFKYTGWELVMEDYDEETEDYQAEAEVDEELEEEEEEEEENEDRIKEKKRHLGDTKHFCPVVLKENFILQPGNTDEAAKYREKIYYFSSGEAKEKFLENPEEYVAHDEPLKAPPLRLCLLGPHGSGTTICGRHLAEDLGIFHIQFEEVLQEKLMFKTEKKAGPEFEEDSEDELAAKQEIEELAIQANITIEEENTMKQVPTEIQLTEEEEAIRLNLTDNEPLPPEILEGILSEWWLKEPICSTGFILDGFPRYPEEAQFLGERGFFPDAAVFIQVDDQDISERLLPSQIDKWKLKQKRKSDRKKLIKDMKTKIRDELIAKRRAELLSEREKKKKGEVIRDEDIISEEEPEEEEYDNIDNILEEEFPKEEEEMSEEDEEQETDAIERLRNELVEKFEADMSNLQIIQDEFEKFWIPIISINGARKPRIVQYMLNTKVKPLVENRASIFEKCYPITPHLAQKMLSFTYKYLSSFGYWDPVKLSEGETIKPVETPENPSYPVIHRQYIYFLSNKESKEKFMKNPIKYIRQPKPKPTMPIRIAIVGPPKSGKTTVAKKIASEYGLKHLSIGEALRYVLTNQPETELALMLNWHLYKGLTAPDELAIQALEVCLMDSVCNTAGVVIDGYPITKSQMSLLEARTIIPMVIFELDVPSKEIFRRLFLEKKGQQSFPYPLHNSAQITAVKNSKYRKIIGEIKQYYQEQHQNWYVIDGFHSKWWVWNEVIKNIQMVNKYIQTYLERIKSGKAACIDKLCITPQELISHLGEFGEFCPVSLAEAYELFDCSVMNSLEFAAEFRGHYYKMNSLEKLNKFLENPEQYVPPLAPYPLPSADMIPKRLTLSELKCRFPKCAELQGYCPVTYQDGKQRYEALIPGNINYALEYQDRIYICETEEKLQKFFRSPLKYWNQTLPHKLPPLKEPLLLTSLPLPGYLEQGVATSLIKAMNAAGCLKPKFPFLSVRRSVLLFIAFHLKAFNPKGSEYTRKKYKKKMDQFVERCELITYLGTKMTKKYKEPQYRAIDFDHKLQTFLSLRNIDPVNG</sequence>
<reference evidence="40" key="1">
    <citation type="submission" date="2025-08" db="UniProtKB">
        <authorList>
            <consortium name="RefSeq"/>
        </authorList>
    </citation>
    <scope>IDENTIFICATION</scope>
    <source>
        <tissue evidence="40">Spleen</tissue>
    </source>
</reference>
<dbReference type="CTD" id="221264"/>
<evidence type="ECO:0000256" key="14">
    <source>
        <dbReference type="ARBA" id="ARBA00023080"/>
    </source>
</evidence>
<evidence type="ECO:0000313" key="39">
    <source>
        <dbReference type="Proteomes" id="UP000504623"/>
    </source>
</evidence>
<evidence type="ECO:0000256" key="6">
    <source>
        <dbReference type="ARBA" id="ARBA00022490"/>
    </source>
</evidence>
<dbReference type="GO" id="GO:0050145">
    <property type="term" value="F:nucleoside monophosphate kinase activity"/>
    <property type="evidence" value="ECO:0007669"/>
    <property type="project" value="UniProtKB-EC"/>
</dbReference>
<comment type="catalytic activity">
    <reaction evidence="32">
        <text>dTDP + GTP = dTTP + GDP</text>
        <dbReference type="Rhea" id="RHEA:79867"/>
        <dbReference type="ChEBI" id="CHEBI:37565"/>
        <dbReference type="ChEBI" id="CHEBI:37568"/>
        <dbReference type="ChEBI" id="CHEBI:58189"/>
        <dbReference type="ChEBI" id="CHEBI:58369"/>
    </reaction>
</comment>
<evidence type="ECO:0000256" key="25">
    <source>
        <dbReference type="ARBA" id="ARBA00047530"/>
    </source>
</evidence>
<evidence type="ECO:0000256" key="38">
    <source>
        <dbReference type="SAM" id="MobiDB-lite"/>
    </source>
</evidence>
<comment type="subcellular location">
    <subcellularLocation>
        <location evidence="2">Cell projection</location>
        <location evidence="2">Cilium</location>
        <location evidence="2">Flagellum</location>
    </subcellularLocation>
    <subcellularLocation>
        <location evidence="3">Cytoplasm</location>
    </subcellularLocation>
    <subcellularLocation>
        <location evidence="1">Nucleus</location>
    </subcellularLocation>
</comment>
<evidence type="ECO:0000256" key="3">
    <source>
        <dbReference type="ARBA" id="ARBA00004496"/>
    </source>
</evidence>
<gene>
    <name evidence="40" type="primary">AK9</name>
</gene>
<dbReference type="GO" id="GO:0005524">
    <property type="term" value="F:ATP binding"/>
    <property type="evidence" value="ECO:0007669"/>
    <property type="project" value="UniProtKB-KW"/>
</dbReference>
<evidence type="ECO:0000256" key="16">
    <source>
        <dbReference type="ARBA" id="ARBA00023273"/>
    </source>
</evidence>
<evidence type="ECO:0000256" key="36">
    <source>
        <dbReference type="ARBA" id="ARBA00058483"/>
    </source>
</evidence>
<comment type="catalytic activity">
    <reaction evidence="23">
        <text>UDP + ATP = UTP + ADP</text>
        <dbReference type="Rhea" id="RHEA:25098"/>
        <dbReference type="ChEBI" id="CHEBI:30616"/>
        <dbReference type="ChEBI" id="CHEBI:46398"/>
        <dbReference type="ChEBI" id="CHEBI:58223"/>
        <dbReference type="ChEBI" id="CHEBI:456216"/>
        <dbReference type="EC" id="2.7.4.6"/>
    </reaction>
</comment>
<evidence type="ECO:0000256" key="28">
    <source>
        <dbReference type="ARBA" id="ARBA00048191"/>
    </source>
</evidence>
<evidence type="ECO:0000256" key="15">
    <source>
        <dbReference type="ARBA" id="ARBA00023242"/>
    </source>
</evidence>
<comment type="catalytic activity">
    <reaction evidence="30">
        <text>dCDP + ATP = dCTP + ADP</text>
        <dbReference type="Rhea" id="RHEA:27678"/>
        <dbReference type="ChEBI" id="CHEBI:30616"/>
        <dbReference type="ChEBI" id="CHEBI:58593"/>
        <dbReference type="ChEBI" id="CHEBI:61481"/>
        <dbReference type="ChEBI" id="CHEBI:456216"/>
        <dbReference type="EC" id="2.7.4.6"/>
    </reaction>
</comment>
<dbReference type="EC" id="2.7.4.6" evidence="5"/>
<comment type="catalytic activity">
    <reaction evidence="27">
        <text>GTP + CMP = CDP + GDP</text>
        <dbReference type="Rhea" id="RHEA:79855"/>
        <dbReference type="ChEBI" id="CHEBI:37565"/>
        <dbReference type="ChEBI" id="CHEBI:58069"/>
        <dbReference type="ChEBI" id="CHEBI:58189"/>
        <dbReference type="ChEBI" id="CHEBI:60377"/>
    </reaction>
</comment>
<evidence type="ECO:0000256" key="5">
    <source>
        <dbReference type="ARBA" id="ARBA00012966"/>
    </source>
</evidence>
<evidence type="ECO:0000256" key="33">
    <source>
        <dbReference type="ARBA" id="ARBA00048759"/>
    </source>
</evidence>
<dbReference type="InterPro" id="IPR000850">
    <property type="entry name" value="Adenylat/UMP-CMP_kin"/>
</dbReference>
<comment type="catalytic activity">
    <reaction evidence="21">
        <text>AMP + ATP = 2 ADP</text>
        <dbReference type="Rhea" id="RHEA:12973"/>
        <dbReference type="ChEBI" id="CHEBI:30616"/>
        <dbReference type="ChEBI" id="CHEBI:456215"/>
        <dbReference type="ChEBI" id="CHEBI:456216"/>
    </reaction>
</comment>
<evidence type="ECO:0000256" key="18">
    <source>
        <dbReference type="ARBA" id="ARBA00045094"/>
    </source>
</evidence>
<keyword evidence="39" id="KW-1185">Reference proteome</keyword>
<dbReference type="FunFam" id="3.40.50.300:FF:001757">
    <property type="entry name" value="Adenylate kinase 9"/>
    <property type="match status" value="1"/>
</dbReference>
<dbReference type="OrthoDB" id="439792at2759"/>
<dbReference type="GO" id="GO:0005634">
    <property type="term" value="C:nucleus"/>
    <property type="evidence" value="ECO:0007669"/>
    <property type="project" value="UniProtKB-SubCell"/>
</dbReference>
<feature type="compositionally biased region" description="Basic and acidic residues" evidence="38">
    <location>
        <begin position="520"/>
        <end position="537"/>
    </location>
</feature>
<comment type="function">
    <text evidence="36">Broad-specificity nucleoside phosphate kinase involved in cellular nucleotide homeostasis by catalyzing nucleoside-phosphate interconversions. Similar to other adenylate kinases, preferentially catalyzes the phosphorylation of the nucleoside monophosphate AMP with ATP as phosphate donor to produce ADP. In vitro, can also catalyze the phosphorylation of CMP, dAMP and dCMP and use GTP as an alternate phosphate donor. Moreover, exhibits a diphosphate kinase activity, producing ATP, CTP, GTP, UTP, TTP, dATP, dCTP and dGTP from the corresponding diphosphate substrates with either ATP or GTP as phosphate donors. For this activity shows the following substrate preference CDP &gt; UDP &gt; ADP &gt; TDP.</text>
</comment>
<dbReference type="Gene3D" id="3.40.50.300">
    <property type="entry name" value="P-loop containing nucleotide triphosphate hydrolases"/>
    <property type="match status" value="4"/>
</dbReference>
<comment type="catalytic activity">
    <reaction evidence="31">
        <text>GDP + ATP = GTP + ADP</text>
        <dbReference type="Rhea" id="RHEA:27686"/>
        <dbReference type="ChEBI" id="CHEBI:30616"/>
        <dbReference type="ChEBI" id="CHEBI:37565"/>
        <dbReference type="ChEBI" id="CHEBI:58189"/>
        <dbReference type="ChEBI" id="CHEBI:456216"/>
        <dbReference type="EC" id="2.7.4.6"/>
    </reaction>
</comment>
<comment type="catalytic activity">
    <reaction evidence="25">
        <text>CMP + ATP = CDP + ADP</text>
        <dbReference type="Rhea" id="RHEA:11600"/>
        <dbReference type="ChEBI" id="CHEBI:30616"/>
        <dbReference type="ChEBI" id="CHEBI:58069"/>
        <dbReference type="ChEBI" id="CHEBI:60377"/>
        <dbReference type="ChEBI" id="CHEBI:456216"/>
    </reaction>
</comment>
<evidence type="ECO:0000256" key="26">
    <source>
        <dbReference type="ARBA" id="ARBA00047822"/>
    </source>
</evidence>
<evidence type="ECO:0000256" key="12">
    <source>
        <dbReference type="ARBA" id="ARBA00023054"/>
    </source>
</evidence>
<feature type="region of interest" description="Disordered" evidence="38">
    <location>
        <begin position="500"/>
        <end position="537"/>
    </location>
</feature>
<evidence type="ECO:0000256" key="7">
    <source>
        <dbReference type="ARBA" id="ARBA00022679"/>
    </source>
</evidence>
<keyword evidence="7" id="KW-0808">Transferase</keyword>
<evidence type="ECO:0000256" key="9">
    <source>
        <dbReference type="ARBA" id="ARBA00022777"/>
    </source>
</evidence>
<proteinExistence type="inferred from homology"/>
<feature type="region of interest" description="Disordered" evidence="38">
    <location>
        <begin position="183"/>
        <end position="210"/>
    </location>
</feature>
<evidence type="ECO:0000256" key="24">
    <source>
        <dbReference type="ARBA" id="ARBA00047439"/>
    </source>
</evidence>
<comment type="catalytic activity">
    <reaction evidence="19">
        <text>a ribonucleoside 5'-phosphate + ATP = a ribonucleoside 5'-diphosphate + ADP</text>
        <dbReference type="Rhea" id="RHEA:24036"/>
        <dbReference type="ChEBI" id="CHEBI:30616"/>
        <dbReference type="ChEBI" id="CHEBI:57930"/>
        <dbReference type="ChEBI" id="CHEBI:58043"/>
        <dbReference type="ChEBI" id="CHEBI:456216"/>
        <dbReference type="EC" id="2.7.4.4"/>
    </reaction>
</comment>
<evidence type="ECO:0000256" key="30">
    <source>
        <dbReference type="ARBA" id="ARBA00048389"/>
    </source>
</evidence>
<keyword evidence="9 40" id="KW-0418">Kinase</keyword>
<dbReference type="GO" id="GO:0004550">
    <property type="term" value="F:nucleoside diphosphate kinase activity"/>
    <property type="evidence" value="ECO:0007669"/>
    <property type="project" value="UniProtKB-EC"/>
</dbReference>
<evidence type="ECO:0000256" key="20">
    <source>
        <dbReference type="ARBA" id="ARBA00045111"/>
    </source>
</evidence>
<dbReference type="Pfam" id="PF00406">
    <property type="entry name" value="ADK"/>
    <property type="match status" value="2"/>
</dbReference>
<evidence type="ECO:0000256" key="8">
    <source>
        <dbReference type="ARBA" id="ARBA00022741"/>
    </source>
</evidence>
<dbReference type="GO" id="GO:0031514">
    <property type="term" value="C:motile cilium"/>
    <property type="evidence" value="ECO:0007669"/>
    <property type="project" value="UniProtKB-SubCell"/>
</dbReference>
<evidence type="ECO:0000256" key="34">
    <source>
        <dbReference type="ARBA" id="ARBA00048824"/>
    </source>
</evidence>
<comment type="similarity">
    <text evidence="4">Belongs to the adenylate kinase family.</text>
</comment>
<keyword evidence="8" id="KW-0547">Nucleotide-binding</keyword>
<evidence type="ECO:0000313" key="40">
    <source>
        <dbReference type="RefSeq" id="XP_006840051.1"/>
    </source>
</evidence>
<keyword evidence="16" id="KW-0966">Cell projection</keyword>
<dbReference type="EC" id="2.7.4.4" evidence="22"/>
<feature type="compositionally biased region" description="Acidic residues" evidence="38">
    <location>
        <begin position="908"/>
        <end position="929"/>
    </location>
</feature>